<feature type="transmembrane region" description="Helical" evidence="7">
    <location>
        <begin position="12"/>
        <end position="34"/>
    </location>
</feature>
<dbReference type="EMBL" id="QREG01000003">
    <property type="protein sequence ID" value="REE01687.1"/>
    <property type="molecule type" value="Genomic_DNA"/>
</dbReference>
<comment type="caution">
    <text evidence="8">The sequence shown here is derived from an EMBL/GenBank/DDBJ whole genome shotgun (WGS) entry which is preliminary data.</text>
</comment>
<feature type="transmembrane region" description="Helical" evidence="7">
    <location>
        <begin position="294"/>
        <end position="315"/>
    </location>
</feature>
<keyword evidence="4 7" id="KW-0812">Transmembrane</keyword>
<keyword evidence="5 7" id="KW-1133">Transmembrane helix</keyword>
<evidence type="ECO:0000256" key="3">
    <source>
        <dbReference type="ARBA" id="ARBA00022475"/>
    </source>
</evidence>
<evidence type="ECO:0000256" key="1">
    <source>
        <dbReference type="ARBA" id="ARBA00004651"/>
    </source>
</evidence>
<dbReference type="PANTHER" id="PTHR33567">
    <property type="entry name" value="CHROMATE ION TRANSPORTER (EUROFUNG)"/>
    <property type="match status" value="1"/>
</dbReference>
<evidence type="ECO:0000256" key="4">
    <source>
        <dbReference type="ARBA" id="ARBA00022692"/>
    </source>
</evidence>
<comment type="similarity">
    <text evidence="2">Belongs to the chromate ion transporter (CHR) (TC 2.A.51) family.</text>
</comment>
<keyword evidence="9" id="KW-1185">Reference proteome</keyword>
<feature type="transmembrane region" description="Helical" evidence="7">
    <location>
        <begin position="229"/>
        <end position="248"/>
    </location>
</feature>
<dbReference type="InterPro" id="IPR003370">
    <property type="entry name" value="Chromate_transpt"/>
</dbReference>
<keyword evidence="6 7" id="KW-0472">Membrane</keyword>
<keyword evidence="3" id="KW-1003">Cell membrane</keyword>
<evidence type="ECO:0000256" key="2">
    <source>
        <dbReference type="ARBA" id="ARBA00005262"/>
    </source>
</evidence>
<evidence type="ECO:0000256" key="5">
    <source>
        <dbReference type="ARBA" id="ARBA00022989"/>
    </source>
</evidence>
<feature type="transmembrane region" description="Helical" evidence="7">
    <location>
        <begin position="115"/>
        <end position="132"/>
    </location>
</feature>
<feature type="transmembrane region" description="Helical" evidence="7">
    <location>
        <begin position="144"/>
        <end position="177"/>
    </location>
</feature>
<comment type="subcellular location">
    <subcellularLocation>
        <location evidence="1">Cell membrane</location>
        <topology evidence="1">Multi-pass membrane protein</topology>
    </subcellularLocation>
</comment>
<organism evidence="8 9">
    <name type="scientific">Marinoscillum furvescens DSM 4134</name>
    <dbReference type="NCBI Taxonomy" id="1122208"/>
    <lineage>
        <taxon>Bacteria</taxon>
        <taxon>Pseudomonadati</taxon>
        <taxon>Bacteroidota</taxon>
        <taxon>Cytophagia</taxon>
        <taxon>Cytophagales</taxon>
        <taxon>Reichenbachiellaceae</taxon>
        <taxon>Marinoscillum</taxon>
    </lineage>
</organism>
<dbReference type="NCBIfam" id="TIGR00937">
    <property type="entry name" value="2A51"/>
    <property type="match status" value="1"/>
</dbReference>
<dbReference type="PANTHER" id="PTHR33567:SF3">
    <property type="entry name" value="CHROMATE ION TRANSPORTER (EUROFUNG)"/>
    <property type="match status" value="1"/>
</dbReference>
<dbReference type="RefSeq" id="WP_115866966.1">
    <property type="nucleotide sequence ID" value="NZ_QREG01000003.1"/>
</dbReference>
<dbReference type="OrthoDB" id="9788907at2"/>
<dbReference type="AlphaFoldDB" id="A0A3D9L694"/>
<proteinExistence type="inferred from homology"/>
<evidence type="ECO:0000313" key="8">
    <source>
        <dbReference type="EMBL" id="REE01687.1"/>
    </source>
</evidence>
<evidence type="ECO:0000256" key="6">
    <source>
        <dbReference type="ARBA" id="ARBA00023136"/>
    </source>
</evidence>
<feature type="transmembrane region" description="Helical" evidence="7">
    <location>
        <begin position="197"/>
        <end position="217"/>
    </location>
</feature>
<feature type="transmembrane region" description="Helical" evidence="7">
    <location>
        <begin position="260"/>
        <end position="282"/>
    </location>
</feature>
<dbReference type="InterPro" id="IPR014047">
    <property type="entry name" value="Chr_Tranpt_l_chain"/>
</dbReference>
<dbReference type="Proteomes" id="UP000256779">
    <property type="component" value="Unassembled WGS sequence"/>
</dbReference>
<accession>A0A3D9L694</accession>
<feature type="transmembrane region" description="Helical" evidence="7">
    <location>
        <begin position="327"/>
        <end position="351"/>
    </location>
</feature>
<evidence type="ECO:0000256" key="7">
    <source>
        <dbReference type="SAM" id="Phobius"/>
    </source>
</evidence>
<feature type="transmembrane region" description="Helical" evidence="7">
    <location>
        <begin position="80"/>
        <end position="103"/>
    </location>
</feature>
<dbReference type="PIRSF" id="PIRSF004810">
    <property type="entry name" value="ChrA"/>
    <property type="match status" value="1"/>
</dbReference>
<evidence type="ECO:0000313" key="9">
    <source>
        <dbReference type="Proteomes" id="UP000256779"/>
    </source>
</evidence>
<reference evidence="8 9" key="1">
    <citation type="submission" date="2018-07" db="EMBL/GenBank/DDBJ databases">
        <title>Genomic Encyclopedia of Type Strains, Phase IV (KMG-IV): sequencing the most valuable type-strain genomes for metagenomic binning, comparative biology and taxonomic classification.</title>
        <authorList>
            <person name="Goeker M."/>
        </authorList>
    </citation>
    <scope>NUCLEOTIDE SEQUENCE [LARGE SCALE GENOMIC DNA]</scope>
    <source>
        <strain evidence="8 9">DSM 4134</strain>
    </source>
</reference>
<dbReference type="Pfam" id="PF02417">
    <property type="entry name" value="Chromate_transp"/>
    <property type="match status" value="2"/>
</dbReference>
<name>A0A3D9L694_MARFU</name>
<sequence>MSVRRVRYLIFLRDVLILSVTSFGGPTAHLALFLDMMVEKRGYITEKDLIELHALCQILPGPTSTQTITAIGFKIGGPGLAYLTLLFWALPALTIMISLALMINFFQEMDVSLSFLKFIQPIAVGIVAYSAYKISSSVVSTRTGFFLMIISTMAAYIFRTPWAFPFMLLIGGFVTAFKFKKQPVEEKSRIKINWSNFILWISVLVFAAVLGGVTKYLPIRLFENFYRNGSLIFGGGQVLVPLLYTEFVEFKNYLTSEEFLSGYGFVQALPGPVFSFSAYVGTLSMKNTDLFQQILGGIMAAAGVFLPGTFFIFFVSRFWEDLKKYRVVKASLEGINAVSSGMVIAAAFFLFEPVDPTTVNYVLMLGTMCLMFFTRIPTPVIIIVGLVTGIILK</sequence>
<dbReference type="GO" id="GO:0005886">
    <property type="term" value="C:plasma membrane"/>
    <property type="evidence" value="ECO:0007669"/>
    <property type="project" value="UniProtKB-SubCell"/>
</dbReference>
<feature type="transmembrane region" description="Helical" evidence="7">
    <location>
        <begin position="363"/>
        <end position="392"/>
    </location>
</feature>
<dbReference type="GO" id="GO:0015109">
    <property type="term" value="F:chromate transmembrane transporter activity"/>
    <property type="evidence" value="ECO:0007669"/>
    <property type="project" value="InterPro"/>
</dbReference>
<protein>
    <submittedName>
        <fullName evidence="8">Chromate transporter</fullName>
    </submittedName>
</protein>
<gene>
    <name evidence="8" type="ORF">C7460_103204</name>
</gene>